<dbReference type="Gene3D" id="1.10.260.40">
    <property type="entry name" value="lambda repressor-like DNA-binding domains"/>
    <property type="match status" value="1"/>
</dbReference>
<organism evidence="1 2">
    <name type="scientific">Candidatus Collierbacteria bacterium CG10_big_fil_rev_8_21_14_0_10_43_36</name>
    <dbReference type="NCBI Taxonomy" id="1974534"/>
    <lineage>
        <taxon>Bacteria</taxon>
        <taxon>Candidatus Collieribacteriota</taxon>
    </lineage>
</organism>
<evidence type="ECO:0008006" key="3">
    <source>
        <dbReference type="Google" id="ProtNLM"/>
    </source>
</evidence>
<dbReference type="CDD" id="cd00093">
    <property type="entry name" value="HTH_XRE"/>
    <property type="match status" value="1"/>
</dbReference>
<protein>
    <recommendedName>
        <fullName evidence="3">HTH cro/C1-type domain-containing protein</fullName>
    </recommendedName>
</protein>
<dbReference type="AlphaFoldDB" id="A0A2H0VK44"/>
<evidence type="ECO:0000313" key="2">
    <source>
        <dbReference type="Proteomes" id="UP000230730"/>
    </source>
</evidence>
<evidence type="ECO:0000313" key="1">
    <source>
        <dbReference type="EMBL" id="PIR99453.1"/>
    </source>
</evidence>
<dbReference type="Proteomes" id="UP000230730">
    <property type="component" value="Unassembled WGS sequence"/>
</dbReference>
<accession>A0A2H0VK44</accession>
<name>A0A2H0VK44_9BACT</name>
<comment type="caution">
    <text evidence="1">The sequence shown here is derived from an EMBL/GenBank/DDBJ whole genome shotgun (WGS) entry which is preliminary data.</text>
</comment>
<gene>
    <name evidence="1" type="ORF">COT86_03805</name>
</gene>
<dbReference type="InterPro" id="IPR001387">
    <property type="entry name" value="Cro/C1-type_HTH"/>
</dbReference>
<reference evidence="2" key="1">
    <citation type="submission" date="2017-09" db="EMBL/GenBank/DDBJ databases">
        <title>Depth-based differentiation of microbial function through sediment-hosted aquifers and enrichment of novel symbionts in the deep terrestrial subsurface.</title>
        <authorList>
            <person name="Probst A.J."/>
            <person name="Ladd B."/>
            <person name="Jarett J.K."/>
            <person name="Geller-Mcgrath D.E."/>
            <person name="Sieber C.M.K."/>
            <person name="Emerson J.B."/>
            <person name="Anantharaman K."/>
            <person name="Thomas B.C."/>
            <person name="Malmstrom R."/>
            <person name="Stieglmeier M."/>
            <person name="Klingl A."/>
            <person name="Woyke T."/>
            <person name="Ryan C.M."/>
            <person name="Banfield J.F."/>
        </authorList>
    </citation>
    <scope>NUCLEOTIDE SEQUENCE [LARGE SCALE GENOMIC DNA]</scope>
</reference>
<dbReference type="SUPFAM" id="SSF47413">
    <property type="entry name" value="lambda repressor-like DNA-binding domains"/>
    <property type="match status" value="1"/>
</dbReference>
<dbReference type="EMBL" id="PFAE01000062">
    <property type="protein sequence ID" value="PIR99453.1"/>
    <property type="molecule type" value="Genomic_DNA"/>
</dbReference>
<sequence length="127" mass="14621">MINNQKSEYSSFGAMFRSKRVNLGYTLRSFCERYDYDPGNISRLERDLLPPSLEDDILSGYAKALQISKGSEDWISFIDLAHIAKNKLPSSISNESRQFLPLLFRTIRGKQISKDKIEKIIELINES</sequence>
<proteinExistence type="predicted"/>
<dbReference type="InterPro" id="IPR010982">
    <property type="entry name" value="Lambda_DNA-bd_dom_sf"/>
</dbReference>
<dbReference type="GO" id="GO:0003677">
    <property type="term" value="F:DNA binding"/>
    <property type="evidence" value="ECO:0007669"/>
    <property type="project" value="InterPro"/>
</dbReference>